<dbReference type="InterPro" id="IPR001927">
    <property type="entry name" value="Na/Gal_symport"/>
</dbReference>
<feature type="transmembrane region" description="Helical" evidence="2">
    <location>
        <begin position="329"/>
        <end position="353"/>
    </location>
</feature>
<feature type="transmembrane region" description="Helical" evidence="2">
    <location>
        <begin position="185"/>
        <end position="207"/>
    </location>
</feature>
<keyword evidence="2" id="KW-0812">Transmembrane</keyword>
<dbReference type="PANTHER" id="PTHR11328">
    <property type="entry name" value="MAJOR FACILITATOR SUPERFAMILY DOMAIN-CONTAINING PROTEIN"/>
    <property type="match status" value="1"/>
</dbReference>
<evidence type="ECO:0000256" key="2">
    <source>
        <dbReference type="SAM" id="Phobius"/>
    </source>
</evidence>
<dbReference type="NCBIfam" id="TIGR00792">
    <property type="entry name" value="gph"/>
    <property type="match status" value="1"/>
</dbReference>
<dbReference type="Pfam" id="PF13347">
    <property type="entry name" value="MFS_2"/>
    <property type="match status" value="1"/>
</dbReference>
<evidence type="ECO:0000256" key="1">
    <source>
        <dbReference type="ARBA" id="ARBA00009617"/>
    </source>
</evidence>
<feature type="transmembrane region" description="Helical" evidence="2">
    <location>
        <begin position="116"/>
        <end position="140"/>
    </location>
</feature>
<dbReference type="GO" id="GO:0006814">
    <property type="term" value="P:sodium ion transport"/>
    <property type="evidence" value="ECO:0007669"/>
    <property type="project" value="InterPro"/>
</dbReference>
<feature type="transmembrane region" description="Helical" evidence="2">
    <location>
        <begin position="233"/>
        <end position="258"/>
    </location>
</feature>
<dbReference type="GO" id="GO:0015293">
    <property type="term" value="F:symporter activity"/>
    <property type="evidence" value="ECO:0007669"/>
    <property type="project" value="InterPro"/>
</dbReference>
<organism evidence="3 4">
    <name type="scientific">Altererythrobacter xiamenensis</name>
    <dbReference type="NCBI Taxonomy" id="1316679"/>
    <lineage>
        <taxon>Bacteria</taxon>
        <taxon>Pseudomonadati</taxon>
        <taxon>Pseudomonadota</taxon>
        <taxon>Alphaproteobacteria</taxon>
        <taxon>Sphingomonadales</taxon>
        <taxon>Erythrobacteraceae</taxon>
        <taxon>Altererythrobacter</taxon>
    </lineage>
</organism>
<accession>A0A1Y6F3Q4</accession>
<comment type="similarity">
    <text evidence="1">Belongs to the sodium:galactoside symporter (TC 2.A.2) family.</text>
</comment>
<evidence type="ECO:0000313" key="3">
    <source>
        <dbReference type="EMBL" id="SMQ69209.1"/>
    </source>
</evidence>
<name>A0A1Y6F3Q4_9SPHN</name>
<protein>
    <submittedName>
        <fullName evidence="3">Glycoside/pentoside/hexuronide:cation symporter, GPH family</fullName>
    </submittedName>
</protein>
<dbReference type="InterPro" id="IPR036259">
    <property type="entry name" value="MFS_trans_sf"/>
</dbReference>
<proteinExistence type="inferred from homology"/>
<dbReference type="Proteomes" id="UP000194420">
    <property type="component" value="Unassembled WGS sequence"/>
</dbReference>
<feature type="transmembrane region" description="Helical" evidence="2">
    <location>
        <begin position="152"/>
        <end position="173"/>
    </location>
</feature>
<gene>
    <name evidence="3" type="ORF">SAMN06297468_1433</name>
</gene>
<dbReference type="SUPFAM" id="SSF103473">
    <property type="entry name" value="MFS general substrate transporter"/>
    <property type="match status" value="1"/>
</dbReference>
<feature type="transmembrane region" description="Helical" evidence="2">
    <location>
        <begin position="414"/>
        <end position="436"/>
    </location>
</feature>
<dbReference type="CDD" id="cd17332">
    <property type="entry name" value="MFS_MelB_like"/>
    <property type="match status" value="1"/>
</dbReference>
<dbReference type="InterPro" id="IPR039672">
    <property type="entry name" value="MFS_2"/>
</dbReference>
<dbReference type="GO" id="GO:0008643">
    <property type="term" value="P:carbohydrate transport"/>
    <property type="evidence" value="ECO:0007669"/>
    <property type="project" value="InterPro"/>
</dbReference>
<keyword evidence="4" id="KW-1185">Reference proteome</keyword>
<feature type="transmembrane region" description="Helical" evidence="2">
    <location>
        <begin position="365"/>
        <end position="394"/>
    </location>
</feature>
<feature type="transmembrane region" description="Helical" evidence="2">
    <location>
        <begin position="305"/>
        <end position="323"/>
    </location>
</feature>
<dbReference type="AlphaFoldDB" id="A0A1Y6F3Q4"/>
<evidence type="ECO:0000313" key="4">
    <source>
        <dbReference type="Proteomes" id="UP000194420"/>
    </source>
</evidence>
<dbReference type="GO" id="GO:0005886">
    <property type="term" value="C:plasma membrane"/>
    <property type="evidence" value="ECO:0007669"/>
    <property type="project" value="TreeGrafter"/>
</dbReference>
<dbReference type="OrthoDB" id="7584869at2"/>
<sequence length="458" mass="50238">MDRLVSTRLSPIEKFGYAMGDFSTGLFNRFITFYLLYYLVELKGVGAGAAGTMLLVTRIFDAVTDPAMGMVADRTRSRWGRYRPYLLYGAIPFGVVSFFVFAMPDMGGLATLVWIYVFYSLAMLLYTVTNVPYCALLGVISPHSRERESAASWRFALLSLADVVIALGVTTIIRVVGSDNEAHGIIIAWSMIVVMMSLSLLFCFATTRERIAPPQHKSAIRQELRTLLRERSWWIAIGAAICVIATIVMMASSAVFYFRYLTVDDGQAVFLFVDRLGLFFLVGVSSIFGSLLAPKLFRQMDKGRLVAATFLVMAGLRLLYLLVPPDNYLFILLLNFLFNFTFGVTIVAIFAIFPDIARFIHWRSGIQMTGLVISASLFALKAGAALGGAVPAFILGASGFVAGAEQTEEGLWGIMLAFSVVPGCVALLGACFGGLYRISRRDLAEVEIGLTESSPQPV</sequence>
<feature type="transmembrane region" description="Helical" evidence="2">
    <location>
        <begin position="270"/>
        <end position="293"/>
    </location>
</feature>
<keyword evidence="2" id="KW-0472">Membrane</keyword>
<dbReference type="Gene3D" id="1.20.1250.20">
    <property type="entry name" value="MFS general substrate transporter like domains"/>
    <property type="match status" value="1"/>
</dbReference>
<feature type="transmembrane region" description="Helical" evidence="2">
    <location>
        <begin position="85"/>
        <end position="104"/>
    </location>
</feature>
<reference evidence="4" key="1">
    <citation type="submission" date="2017-04" db="EMBL/GenBank/DDBJ databases">
        <authorList>
            <person name="Varghese N."/>
            <person name="Submissions S."/>
        </authorList>
    </citation>
    <scope>NUCLEOTIDE SEQUENCE [LARGE SCALE GENOMIC DNA]</scope>
</reference>
<dbReference type="RefSeq" id="WP_086437350.1">
    <property type="nucleotide sequence ID" value="NZ_FXWG01000002.1"/>
</dbReference>
<keyword evidence="2" id="KW-1133">Transmembrane helix</keyword>
<dbReference type="EMBL" id="FXWG01000002">
    <property type="protein sequence ID" value="SMQ69209.1"/>
    <property type="molecule type" value="Genomic_DNA"/>
</dbReference>
<dbReference type="PANTHER" id="PTHR11328:SF24">
    <property type="entry name" value="MAJOR FACILITATOR SUPERFAMILY (MFS) PROFILE DOMAIN-CONTAINING PROTEIN"/>
    <property type="match status" value="1"/>
</dbReference>